<evidence type="ECO:0000313" key="2">
    <source>
        <dbReference type="Proteomes" id="UP001233271"/>
    </source>
</evidence>
<dbReference type="KEGG" id="ccac:CcaHIS019_0403040"/>
<organism evidence="1 2">
    <name type="scientific">Cutaneotrichosporon cavernicola</name>
    <dbReference type="NCBI Taxonomy" id="279322"/>
    <lineage>
        <taxon>Eukaryota</taxon>
        <taxon>Fungi</taxon>
        <taxon>Dikarya</taxon>
        <taxon>Basidiomycota</taxon>
        <taxon>Agaricomycotina</taxon>
        <taxon>Tremellomycetes</taxon>
        <taxon>Trichosporonales</taxon>
        <taxon>Trichosporonaceae</taxon>
        <taxon>Cutaneotrichosporon</taxon>
    </lineage>
</organism>
<protein>
    <submittedName>
        <fullName evidence="1">Uncharacterized protein</fullName>
    </submittedName>
</protein>
<dbReference type="GeneID" id="85495354"/>
<name>A0AA48QVL8_9TREE</name>
<sequence length="317" mass="35511">MEKLPLKVRVAIRDLWEPTTSPAFRRLMDVLGTEPTIDPEWAMLHAALGGVFNDDTRFVQQTAVLVAAWADAACRICHDELLGEALADKIEGKQLRLFLNVSPTAKPAVEWSKQAGGFVISIPSVVLANDNCREYFEGAIREILQDKPTKVVPPTRLQDSAPAKESDDWETVHVGTFPRASFPKPERLPLVGALPRPDDLLLRPPYNLRVQSSRHMVIVEASHSPTLQLLHDYLSQWCRVNHNRTDEPPLIEITLHQSPFALGQTYDRLELEGGKQLSFVLPTASIVLHIVEGVLGYERVDSTAASWLFCRTEPFRS</sequence>
<evidence type="ECO:0000313" key="1">
    <source>
        <dbReference type="EMBL" id="BEI91484.1"/>
    </source>
</evidence>
<gene>
    <name evidence="1" type="ORF">CcaverHIS019_0403040</name>
</gene>
<reference evidence="1" key="1">
    <citation type="journal article" date="2023" name="BMC Genomics">
        <title>Chromosome-level genome assemblies of Cutaneotrichosporon spp. (Trichosporonales, Basidiomycota) reveal imbalanced evolution between nucleotide sequences and chromosome synteny.</title>
        <authorList>
            <person name="Kobayashi Y."/>
            <person name="Kayamori A."/>
            <person name="Aoki K."/>
            <person name="Shiwa Y."/>
            <person name="Matsutani M."/>
            <person name="Fujita N."/>
            <person name="Sugita T."/>
            <person name="Iwasaki W."/>
            <person name="Tanaka N."/>
            <person name="Takashima M."/>
        </authorList>
    </citation>
    <scope>NUCLEOTIDE SEQUENCE</scope>
    <source>
        <strain evidence="1">HIS019</strain>
    </source>
</reference>
<dbReference type="Proteomes" id="UP001233271">
    <property type="component" value="Chromosome 4"/>
</dbReference>
<keyword evidence="2" id="KW-1185">Reference proteome</keyword>
<proteinExistence type="predicted"/>
<dbReference type="RefSeq" id="XP_060456749.1">
    <property type="nucleotide sequence ID" value="XM_060600125.1"/>
</dbReference>
<dbReference type="EMBL" id="AP028215">
    <property type="protein sequence ID" value="BEI91484.1"/>
    <property type="molecule type" value="Genomic_DNA"/>
</dbReference>
<accession>A0AA48QVL8</accession>
<dbReference type="AlphaFoldDB" id="A0AA48QVL8"/>